<gene>
    <name evidence="8" type="primary">murI</name>
    <name evidence="9" type="ORF">SAMN02745704_02877</name>
</gene>
<comment type="catalytic activity">
    <reaction evidence="1 8">
        <text>L-glutamate = D-glutamate</text>
        <dbReference type="Rhea" id="RHEA:12813"/>
        <dbReference type="ChEBI" id="CHEBI:29985"/>
        <dbReference type="ChEBI" id="CHEBI:29986"/>
        <dbReference type="EC" id="5.1.1.3"/>
    </reaction>
</comment>
<feature type="binding site" evidence="8">
    <location>
        <begin position="18"/>
        <end position="19"/>
    </location>
    <ligand>
        <name>substrate</name>
    </ligand>
</feature>
<dbReference type="Proteomes" id="UP000190027">
    <property type="component" value="Unassembled WGS sequence"/>
</dbReference>
<dbReference type="FunFam" id="3.40.50.1860:FF:000002">
    <property type="entry name" value="Glutamate racemase"/>
    <property type="match status" value="1"/>
</dbReference>
<feature type="active site" description="Proton donor/acceptor" evidence="8">
    <location>
        <position position="197"/>
    </location>
</feature>
<proteinExistence type="inferred from homology"/>
<dbReference type="AlphaFoldDB" id="A0A1T4Y921"/>
<dbReference type="GO" id="GO:0071555">
    <property type="term" value="P:cell wall organization"/>
    <property type="evidence" value="ECO:0007669"/>
    <property type="project" value="UniProtKB-KW"/>
</dbReference>
<feature type="active site" description="Proton donor/acceptor" evidence="8">
    <location>
        <position position="81"/>
    </location>
</feature>
<evidence type="ECO:0000256" key="2">
    <source>
        <dbReference type="ARBA" id="ARBA00013090"/>
    </source>
</evidence>
<keyword evidence="6 8" id="KW-0961">Cell wall biogenesis/degradation</keyword>
<evidence type="ECO:0000256" key="8">
    <source>
        <dbReference type="HAMAP-Rule" id="MF_00258"/>
    </source>
</evidence>
<dbReference type="SUPFAM" id="SSF53681">
    <property type="entry name" value="Aspartate/glutamate racemase"/>
    <property type="match status" value="2"/>
</dbReference>
<feature type="binding site" evidence="8">
    <location>
        <begin position="50"/>
        <end position="51"/>
    </location>
    <ligand>
        <name>substrate</name>
    </ligand>
</feature>
<protein>
    <recommendedName>
        <fullName evidence="7 8">Glutamate racemase</fullName>
        <ecNumber evidence="2 8">5.1.1.3</ecNumber>
    </recommendedName>
</protein>
<comment type="similarity">
    <text evidence="8">Belongs to the aspartate/glutamate racemases family.</text>
</comment>
<comment type="pathway">
    <text evidence="8">Cell wall biogenesis; peptidoglycan biosynthesis.</text>
</comment>
<dbReference type="HAMAP" id="MF_00258">
    <property type="entry name" value="Glu_racemase"/>
    <property type="match status" value="1"/>
</dbReference>
<evidence type="ECO:0000256" key="1">
    <source>
        <dbReference type="ARBA" id="ARBA00001602"/>
    </source>
</evidence>
<reference evidence="9 10" key="1">
    <citation type="submission" date="2017-02" db="EMBL/GenBank/DDBJ databases">
        <authorList>
            <person name="Peterson S.W."/>
        </authorList>
    </citation>
    <scope>NUCLEOTIDE SEQUENCE [LARGE SCALE GENOMIC DNA]</scope>
    <source>
        <strain evidence="9 10">DSM 16080</strain>
    </source>
</reference>
<dbReference type="Gene3D" id="3.40.50.1860">
    <property type="match status" value="2"/>
</dbReference>
<dbReference type="GO" id="GO:0008881">
    <property type="term" value="F:glutamate racemase activity"/>
    <property type="evidence" value="ECO:0007669"/>
    <property type="project" value="UniProtKB-UniRule"/>
</dbReference>
<dbReference type="UniPathway" id="UPA00219"/>
<dbReference type="STRING" id="1121449.SAMN02745704_02877"/>
<feature type="binding site" evidence="8">
    <location>
        <begin position="198"/>
        <end position="199"/>
    </location>
    <ligand>
        <name>substrate</name>
    </ligand>
</feature>
<accession>A0A1T4Y921</accession>
<dbReference type="PROSITE" id="PS00923">
    <property type="entry name" value="ASP_GLU_RACEMASE_1"/>
    <property type="match status" value="1"/>
</dbReference>
<dbReference type="PROSITE" id="PS00924">
    <property type="entry name" value="ASP_GLU_RACEMASE_2"/>
    <property type="match status" value="1"/>
</dbReference>
<keyword evidence="4 8" id="KW-0573">Peptidoglycan synthesis</keyword>
<name>A0A1T4Y921_9BACT</name>
<evidence type="ECO:0000313" key="9">
    <source>
        <dbReference type="EMBL" id="SKA97775.1"/>
    </source>
</evidence>
<dbReference type="Pfam" id="PF01177">
    <property type="entry name" value="Asp_Glu_race"/>
    <property type="match status" value="1"/>
</dbReference>
<dbReference type="InterPro" id="IPR033134">
    <property type="entry name" value="Asp/Glu_racemase_AS_2"/>
</dbReference>
<dbReference type="InterPro" id="IPR015942">
    <property type="entry name" value="Asp/Glu/hydantoin_racemase"/>
</dbReference>
<dbReference type="NCBIfam" id="TIGR00067">
    <property type="entry name" value="glut_race"/>
    <property type="match status" value="1"/>
</dbReference>
<dbReference type="PANTHER" id="PTHR21198:SF2">
    <property type="entry name" value="GLUTAMATE RACEMASE"/>
    <property type="match status" value="1"/>
</dbReference>
<evidence type="ECO:0000256" key="3">
    <source>
        <dbReference type="ARBA" id="ARBA00022960"/>
    </source>
</evidence>
<dbReference type="GO" id="GO:0008360">
    <property type="term" value="P:regulation of cell shape"/>
    <property type="evidence" value="ECO:0007669"/>
    <property type="project" value="UniProtKB-KW"/>
</dbReference>
<dbReference type="GO" id="GO:0009252">
    <property type="term" value="P:peptidoglycan biosynthetic process"/>
    <property type="evidence" value="ECO:0007669"/>
    <property type="project" value="UniProtKB-UniRule"/>
</dbReference>
<sequence length="282" mass="29706">MRYDMPGPEPAQPIGVFDSGVGGLTVLRALTARLPGEDFLYLGDTARLPYGAKSPASVSRYAVQCARVLADQGVKLLVVACNTASSVALPALRENFPGLPVLGVVEPGARAACERTDTGRIAVIATESTVRGGAYHTAIRRIRPNAQIHSLPCPLFVALAEEGWTDGPLVEGIVQEYLRPLFARFGEQGPDTLVLGCTHFPVLCAPIARVAGSGVAVIDSAATAAAQVAEYLDQAGLRRGKQANAEERVRFMATDGAGRFARVAGVFLGQDLTPEQITIVDL</sequence>
<dbReference type="EC" id="5.1.1.3" evidence="2 8"/>
<dbReference type="PANTHER" id="PTHR21198">
    <property type="entry name" value="GLUTAMATE RACEMASE"/>
    <property type="match status" value="1"/>
</dbReference>
<keyword evidence="5 8" id="KW-0413">Isomerase</keyword>
<feature type="binding site" evidence="8">
    <location>
        <begin position="82"/>
        <end position="83"/>
    </location>
    <ligand>
        <name>substrate</name>
    </ligand>
</feature>
<dbReference type="EMBL" id="FUYC01000036">
    <property type="protein sequence ID" value="SKA97775.1"/>
    <property type="molecule type" value="Genomic_DNA"/>
</dbReference>
<dbReference type="InterPro" id="IPR001920">
    <property type="entry name" value="Asp/Glu_race"/>
</dbReference>
<dbReference type="InterPro" id="IPR004391">
    <property type="entry name" value="Glu_race"/>
</dbReference>
<evidence type="ECO:0000256" key="7">
    <source>
        <dbReference type="ARBA" id="ARBA00070053"/>
    </source>
</evidence>
<comment type="function">
    <text evidence="8">Provides the (R)-glutamate required for cell wall biosynthesis.</text>
</comment>
<evidence type="ECO:0000313" key="10">
    <source>
        <dbReference type="Proteomes" id="UP000190027"/>
    </source>
</evidence>
<keyword evidence="10" id="KW-1185">Reference proteome</keyword>
<keyword evidence="3 8" id="KW-0133">Cell shape</keyword>
<organism evidence="9 10">
    <name type="scientific">Paucidesulfovibrio gracilis DSM 16080</name>
    <dbReference type="NCBI Taxonomy" id="1121449"/>
    <lineage>
        <taxon>Bacteria</taxon>
        <taxon>Pseudomonadati</taxon>
        <taxon>Thermodesulfobacteriota</taxon>
        <taxon>Desulfovibrionia</taxon>
        <taxon>Desulfovibrionales</taxon>
        <taxon>Desulfovibrionaceae</taxon>
        <taxon>Paucidesulfovibrio</taxon>
    </lineage>
</organism>
<dbReference type="RefSeq" id="WP_234990776.1">
    <property type="nucleotide sequence ID" value="NZ_FUYC01000036.1"/>
</dbReference>
<evidence type="ECO:0000256" key="6">
    <source>
        <dbReference type="ARBA" id="ARBA00023316"/>
    </source>
</evidence>
<evidence type="ECO:0000256" key="4">
    <source>
        <dbReference type="ARBA" id="ARBA00022984"/>
    </source>
</evidence>
<evidence type="ECO:0000256" key="5">
    <source>
        <dbReference type="ARBA" id="ARBA00023235"/>
    </source>
</evidence>
<dbReference type="InterPro" id="IPR018187">
    <property type="entry name" value="Asp/Glu_racemase_AS_1"/>
</dbReference>